<feature type="domain" description="Spore germination GerD central core" evidence="3">
    <location>
        <begin position="65"/>
        <end position="178"/>
    </location>
</feature>
<evidence type="ECO:0000256" key="2">
    <source>
        <dbReference type="SAM" id="SignalP"/>
    </source>
</evidence>
<dbReference type="RefSeq" id="WP_088051972.1">
    <property type="nucleotide sequence ID" value="NZ_BMJD01000083.1"/>
</dbReference>
<evidence type="ECO:0000256" key="1">
    <source>
        <dbReference type="SAM" id="MobiDB-lite"/>
    </source>
</evidence>
<dbReference type="Pfam" id="PF17898">
    <property type="entry name" value="GerD"/>
    <property type="match status" value="1"/>
</dbReference>
<sequence length="201" mass="22510">MLRAIFISFTGLTFMMMSACGNQNATADQADYDTTKKMVVDILQTEDGKKALTEIMADEKMKQQLIMQDDAVKKAVNQALVSEQGKEVWTKLFQDPEFVQSFTKSIGEEQKKLVKDLMNDPGFQKQLLELLNNPEVSKQMLEVMKSQQFRSHLEDTINETLQTPTFQAKMAETLLKAAEEQGKQKQGDKSKDKGGSGGGES</sequence>
<name>A0A9W5U227_9BACI</name>
<gene>
    <name evidence="4" type="ORF">GCM10011409_45250</name>
</gene>
<dbReference type="InterPro" id="IPR041262">
    <property type="entry name" value="GerD_central"/>
</dbReference>
<protein>
    <submittedName>
        <fullName evidence="4">Germination protein GerD</fullName>
    </submittedName>
</protein>
<dbReference type="AlphaFoldDB" id="A0A9W5U227"/>
<feature type="region of interest" description="Disordered" evidence="1">
    <location>
        <begin position="175"/>
        <end position="201"/>
    </location>
</feature>
<evidence type="ECO:0000313" key="5">
    <source>
        <dbReference type="Proteomes" id="UP000621492"/>
    </source>
</evidence>
<dbReference type="PROSITE" id="PS51257">
    <property type="entry name" value="PROKAR_LIPOPROTEIN"/>
    <property type="match status" value="1"/>
</dbReference>
<dbReference type="NCBIfam" id="NF040801">
    <property type="entry name" value="spore_GerD"/>
    <property type="match status" value="1"/>
</dbReference>
<evidence type="ECO:0000313" key="4">
    <source>
        <dbReference type="EMBL" id="GGB63098.1"/>
    </source>
</evidence>
<keyword evidence="5" id="KW-1185">Reference proteome</keyword>
<proteinExistence type="predicted"/>
<comment type="caution">
    <text evidence="4">The sequence shown here is derived from an EMBL/GenBank/DDBJ whole genome shotgun (WGS) entry which is preliminary data.</text>
</comment>
<dbReference type="EMBL" id="BMJD01000083">
    <property type="protein sequence ID" value="GGB63098.1"/>
    <property type="molecule type" value="Genomic_DNA"/>
</dbReference>
<organism evidence="4 5">
    <name type="scientific">Lentibacillus populi</name>
    <dbReference type="NCBI Taxonomy" id="1827502"/>
    <lineage>
        <taxon>Bacteria</taxon>
        <taxon>Bacillati</taxon>
        <taxon>Bacillota</taxon>
        <taxon>Bacilli</taxon>
        <taxon>Bacillales</taxon>
        <taxon>Bacillaceae</taxon>
        <taxon>Lentibacillus</taxon>
    </lineage>
</organism>
<accession>A0A9W5U227</accession>
<reference evidence="4" key="1">
    <citation type="journal article" date="2014" name="Int. J. Syst. Evol. Microbiol.">
        <title>Complete genome sequence of Corynebacterium casei LMG S-19264T (=DSM 44701T), isolated from a smear-ripened cheese.</title>
        <authorList>
            <consortium name="US DOE Joint Genome Institute (JGI-PGF)"/>
            <person name="Walter F."/>
            <person name="Albersmeier A."/>
            <person name="Kalinowski J."/>
            <person name="Ruckert C."/>
        </authorList>
    </citation>
    <scope>NUCLEOTIDE SEQUENCE</scope>
    <source>
        <strain evidence="4">CGMCC 1.15454</strain>
    </source>
</reference>
<feature type="signal peptide" evidence="2">
    <location>
        <begin position="1"/>
        <end position="27"/>
    </location>
</feature>
<reference evidence="4" key="2">
    <citation type="submission" date="2020-09" db="EMBL/GenBank/DDBJ databases">
        <authorList>
            <person name="Sun Q."/>
            <person name="Zhou Y."/>
        </authorList>
    </citation>
    <scope>NUCLEOTIDE SEQUENCE</scope>
    <source>
        <strain evidence="4">CGMCC 1.15454</strain>
    </source>
</reference>
<evidence type="ECO:0000259" key="3">
    <source>
        <dbReference type="Pfam" id="PF17898"/>
    </source>
</evidence>
<feature type="chain" id="PRO_5040772716" evidence="2">
    <location>
        <begin position="28"/>
        <end position="201"/>
    </location>
</feature>
<dbReference type="Proteomes" id="UP000621492">
    <property type="component" value="Unassembled WGS sequence"/>
</dbReference>
<feature type="compositionally biased region" description="Basic and acidic residues" evidence="1">
    <location>
        <begin position="177"/>
        <end position="194"/>
    </location>
</feature>
<keyword evidence="2" id="KW-0732">Signal</keyword>